<name>A0A9P0B9Q0_BRAAE</name>
<dbReference type="AlphaFoldDB" id="A0A9P0B9Q0"/>
<keyword evidence="3" id="KW-1185">Reference proteome</keyword>
<organism evidence="2 3">
    <name type="scientific">Brassicogethes aeneus</name>
    <name type="common">Rape pollen beetle</name>
    <name type="synonym">Meligethes aeneus</name>
    <dbReference type="NCBI Taxonomy" id="1431903"/>
    <lineage>
        <taxon>Eukaryota</taxon>
        <taxon>Metazoa</taxon>
        <taxon>Ecdysozoa</taxon>
        <taxon>Arthropoda</taxon>
        <taxon>Hexapoda</taxon>
        <taxon>Insecta</taxon>
        <taxon>Pterygota</taxon>
        <taxon>Neoptera</taxon>
        <taxon>Endopterygota</taxon>
        <taxon>Coleoptera</taxon>
        <taxon>Polyphaga</taxon>
        <taxon>Cucujiformia</taxon>
        <taxon>Nitidulidae</taxon>
        <taxon>Meligethinae</taxon>
        <taxon>Brassicogethes</taxon>
    </lineage>
</organism>
<dbReference type="EMBL" id="OV121137">
    <property type="protein sequence ID" value="CAH0558763.1"/>
    <property type="molecule type" value="Genomic_DNA"/>
</dbReference>
<proteinExistence type="predicted"/>
<keyword evidence="1" id="KW-0732">Signal</keyword>
<accession>A0A9P0B9Q0</accession>
<gene>
    <name evidence="2" type="ORF">MELIAE_LOCUS9023</name>
</gene>
<feature type="signal peptide" evidence="1">
    <location>
        <begin position="1"/>
        <end position="17"/>
    </location>
</feature>
<protein>
    <submittedName>
        <fullName evidence="2">Uncharacterized protein</fullName>
    </submittedName>
</protein>
<sequence length="113" mass="12755">MFKVLCVLFVIAIAAQCQELTSCKCWEDYSPNLINGSPKCVNNLFFHVVPCDLTKKPRCVCTGSTGIVTSGNGAVWCSVFEPGKDLKRWECENKAEWKAYFAANPEEEYKQYN</sequence>
<dbReference type="Proteomes" id="UP001154078">
    <property type="component" value="Chromosome 6"/>
</dbReference>
<evidence type="ECO:0000313" key="2">
    <source>
        <dbReference type="EMBL" id="CAH0558763.1"/>
    </source>
</evidence>
<evidence type="ECO:0000313" key="3">
    <source>
        <dbReference type="Proteomes" id="UP001154078"/>
    </source>
</evidence>
<feature type="chain" id="PRO_5040393322" evidence="1">
    <location>
        <begin position="18"/>
        <end position="113"/>
    </location>
</feature>
<evidence type="ECO:0000256" key="1">
    <source>
        <dbReference type="SAM" id="SignalP"/>
    </source>
</evidence>
<reference evidence="2" key="1">
    <citation type="submission" date="2021-12" db="EMBL/GenBank/DDBJ databases">
        <authorList>
            <person name="King R."/>
        </authorList>
    </citation>
    <scope>NUCLEOTIDE SEQUENCE</scope>
</reference>
<dbReference type="OrthoDB" id="6694653at2759"/>